<name>A0A2X0WH93_9GAMM</name>
<protein>
    <recommendedName>
        <fullName evidence="4">Fructose-1,6-bisphosphatase class 3</fullName>
        <shortName evidence="4">FBPase class 3</shortName>
        <ecNumber evidence="4">3.1.3.11</ecNumber>
    </recommendedName>
    <alternativeName>
        <fullName evidence="4">D-fructose-1,6-bisphosphate 1-phosphohydrolase class 3</fullName>
    </alternativeName>
</protein>
<gene>
    <name evidence="4 5" type="primary">fbp</name>
    <name evidence="5" type="ORF">NCTC13093_01163</name>
</gene>
<evidence type="ECO:0000256" key="2">
    <source>
        <dbReference type="ARBA" id="ARBA00023211"/>
    </source>
</evidence>
<dbReference type="InterPro" id="IPR009164">
    <property type="entry name" value="FBPtase_class3"/>
</dbReference>
<keyword evidence="3 4" id="KW-0119">Carbohydrate metabolism</keyword>
<comment type="cofactor">
    <cofactor evidence="4">
        <name>Mn(2+)</name>
        <dbReference type="ChEBI" id="CHEBI:29035"/>
    </cofactor>
</comment>
<evidence type="ECO:0000313" key="5">
    <source>
        <dbReference type="EMBL" id="SPT69777.1"/>
    </source>
</evidence>
<dbReference type="GO" id="GO:0042132">
    <property type="term" value="F:fructose 1,6-bisphosphate 1-phosphatase activity"/>
    <property type="evidence" value="ECO:0007669"/>
    <property type="project" value="UniProtKB-UniRule"/>
</dbReference>
<dbReference type="GO" id="GO:0006094">
    <property type="term" value="P:gluconeogenesis"/>
    <property type="evidence" value="ECO:0007669"/>
    <property type="project" value="UniProtKB-UniRule"/>
</dbReference>
<proteinExistence type="inferred from homology"/>
<evidence type="ECO:0000256" key="1">
    <source>
        <dbReference type="ARBA" id="ARBA00022801"/>
    </source>
</evidence>
<dbReference type="UniPathway" id="UPA00138"/>
<dbReference type="InterPro" id="IPR029052">
    <property type="entry name" value="Metallo-depent_PP-like"/>
</dbReference>
<dbReference type="HAMAP" id="MF_01854">
    <property type="entry name" value="FBPase_class3"/>
    <property type="match status" value="1"/>
</dbReference>
<comment type="catalytic activity">
    <reaction evidence="4">
        <text>beta-D-fructose 1,6-bisphosphate + H2O = beta-D-fructose 6-phosphate + phosphate</text>
        <dbReference type="Rhea" id="RHEA:11064"/>
        <dbReference type="ChEBI" id="CHEBI:15377"/>
        <dbReference type="ChEBI" id="CHEBI:32966"/>
        <dbReference type="ChEBI" id="CHEBI:43474"/>
        <dbReference type="ChEBI" id="CHEBI:57634"/>
        <dbReference type="EC" id="3.1.3.11"/>
    </reaction>
</comment>
<evidence type="ECO:0000256" key="3">
    <source>
        <dbReference type="ARBA" id="ARBA00023277"/>
    </source>
</evidence>
<evidence type="ECO:0000256" key="4">
    <source>
        <dbReference type="HAMAP-Rule" id="MF_01854"/>
    </source>
</evidence>
<keyword evidence="2 4" id="KW-0464">Manganese</keyword>
<accession>A0A2X0WH93</accession>
<dbReference type="Gene3D" id="3.60.21.10">
    <property type="match status" value="1"/>
</dbReference>
<comment type="similarity">
    <text evidence="4">Belongs to the FBPase class 3 family.</text>
</comment>
<keyword evidence="1 4" id="KW-0378">Hydrolase</keyword>
<dbReference type="Proteomes" id="UP000250086">
    <property type="component" value="Unassembled WGS sequence"/>
</dbReference>
<organism evidence="5 6">
    <name type="scientific">Anaerobiospirillum thomasii</name>
    <dbReference type="NCBI Taxonomy" id="179995"/>
    <lineage>
        <taxon>Bacteria</taxon>
        <taxon>Pseudomonadati</taxon>
        <taxon>Pseudomonadota</taxon>
        <taxon>Gammaproteobacteria</taxon>
        <taxon>Aeromonadales</taxon>
        <taxon>Succinivibrionaceae</taxon>
        <taxon>Anaerobiospirillum</taxon>
    </lineage>
</organism>
<dbReference type="Pfam" id="PF06874">
    <property type="entry name" value="FBPase_2"/>
    <property type="match status" value="1"/>
</dbReference>
<keyword evidence="6" id="KW-1185">Reference proteome</keyword>
<reference evidence="5 6" key="1">
    <citation type="submission" date="2018-06" db="EMBL/GenBank/DDBJ databases">
        <authorList>
            <consortium name="Pathogen Informatics"/>
            <person name="Doyle S."/>
        </authorList>
    </citation>
    <scope>NUCLEOTIDE SEQUENCE [LARGE SCALE GENOMIC DNA]</scope>
    <source>
        <strain evidence="5 6">NCTC13093</strain>
    </source>
</reference>
<dbReference type="EMBL" id="UAPV01000001">
    <property type="protein sequence ID" value="SPT69777.1"/>
    <property type="molecule type" value="Genomic_DNA"/>
</dbReference>
<evidence type="ECO:0000313" key="6">
    <source>
        <dbReference type="Proteomes" id="UP000250086"/>
    </source>
</evidence>
<comment type="pathway">
    <text evidence="4">Carbohydrate biosynthesis; gluconeogenesis.</text>
</comment>
<dbReference type="RefSeq" id="WP_113743920.1">
    <property type="nucleotide sequence ID" value="NZ_UAPV01000001.1"/>
</dbReference>
<dbReference type="EC" id="3.1.3.11" evidence="4"/>
<dbReference type="SUPFAM" id="SSF56300">
    <property type="entry name" value="Metallo-dependent phosphatases"/>
    <property type="match status" value="1"/>
</dbReference>
<dbReference type="AlphaFoldDB" id="A0A2X0WH93"/>
<sequence length="629" mass="72845">MKRHDMLMHQYLELLSNDYPSRNAAFNEIINLQAILNLPKGTEHFMSDIHGEYEAFCHILNNCSGVIRDKVDYIFTSMSEHEKKELCTLVYYPVQKMQLLKEHNLFDDQWCNNALQNLIVLCSFMSGKYTRSKVRRLIGPDYTYIIDELLHAKSEETHSRQRYHGCIVNSIIENNCTEDFIIALCELAKRLAVDHLHIVGDIYDRGQDPDMILDLLMNYHSLDIQWGNHDMLWMGAASGSEVCVLTAVRNCIWYKCFKLLEKTYGVSLRPLIEFAKQTYEDNEHMTATRQAVAVLLFKLQGQTVLRNPSFNMSKRLLLEKVDLQTGELVLDGRRYELKMKHFPTVDPLDPYRLTEREQEIVDELVQDFLSSKTLQCHVDFLFSHGSMYRCYNDNLLFHGCVPMNEDGSFCEIDCNGVMKKGKEYLDYADETARRGRDTGDRYALDYMWYLWCGYKSPLSGRVIKTFERTLVIDESTYKEPRDPYYDLYYSEDICTKILLEFGLDAKGHIINGHTPIRVVKGESPVRANGRLIVIDGGFCKAYHKKTGIAGYTLIYSSNALLLKSHRPFTSVDDALNENDDISSEVTMLEGFERRAMVEHTDDGIRILRKINMLRELIKAYRGGTIAERT</sequence>